<dbReference type="InterPro" id="IPR030417">
    <property type="entry name" value="MS4A"/>
</dbReference>
<dbReference type="Pfam" id="PF04103">
    <property type="entry name" value="CD20"/>
    <property type="match status" value="1"/>
</dbReference>
<dbReference type="PANTHER" id="PTHR23320:SF130">
    <property type="entry name" value="TRANSMEMBRANE PROTEIN 212"/>
    <property type="match status" value="1"/>
</dbReference>
<dbReference type="InterPro" id="IPR007237">
    <property type="entry name" value="CD20-like"/>
</dbReference>
<evidence type="ECO:0000313" key="6">
    <source>
        <dbReference type="EMBL" id="EKC26427.1"/>
    </source>
</evidence>
<dbReference type="GO" id="GO:0016020">
    <property type="term" value="C:membrane"/>
    <property type="evidence" value="ECO:0007669"/>
    <property type="project" value="UniProtKB-SubCell"/>
</dbReference>
<evidence type="ECO:0008006" key="7">
    <source>
        <dbReference type="Google" id="ProtNLM"/>
    </source>
</evidence>
<comment type="similarity">
    <text evidence="2">Belongs to the MS4A family.</text>
</comment>
<evidence type="ECO:0000256" key="2">
    <source>
        <dbReference type="ARBA" id="ARBA00009565"/>
    </source>
</evidence>
<reference evidence="6" key="1">
    <citation type="journal article" date="2012" name="Nature">
        <title>The oyster genome reveals stress adaptation and complexity of shell formation.</title>
        <authorList>
            <person name="Zhang G."/>
            <person name="Fang X."/>
            <person name="Guo X."/>
            <person name="Li L."/>
            <person name="Luo R."/>
            <person name="Xu F."/>
            <person name="Yang P."/>
            <person name="Zhang L."/>
            <person name="Wang X."/>
            <person name="Qi H."/>
            <person name="Xiong Z."/>
            <person name="Que H."/>
            <person name="Xie Y."/>
            <person name="Holland P.W."/>
            <person name="Paps J."/>
            <person name="Zhu Y."/>
            <person name="Wu F."/>
            <person name="Chen Y."/>
            <person name="Wang J."/>
            <person name="Peng C."/>
            <person name="Meng J."/>
            <person name="Yang L."/>
            <person name="Liu J."/>
            <person name="Wen B."/>
            <person name="Zhang N."/>
            <person name="Huang Z."/>
            <person name="Zhu Q."/>
            <person name="Feng Y."/>
            <person name="Mount A."/>
            <person name="Hedgecock D."/>
            <person name="Xu Z."/>
            <person name="Liu Y."/>
            <person name="Domazet-Loso T."/>
            <person name="Du Y."/>
            <person name="Sun X."/>
            <person name="Zhang S."/>
            <person name="Liu B."/>
            <person name="Cheng P."/>
            <person name="Jiang X."/>
            <person name="Li J."/>
            <person name="Fan D."/>
            <person name="Wang W."/>
            <person name="Fu W."/>
            <person name="Wang T."/>
            <person name="Wang B."/>
            <person name="Zhang J."/>
            <person name="Peng Z."/>
            <person name="Li Y."/>
            <person name="Li N."/>
            <person name="Wang J."/>
            <person name="Chen M."/>
            <person name="He Y."/>
            <person name="Tan F."/>
            <person name="Song X."/>
            <person name="Zheng Q."/>
            <person name="Huang R."/>
            <person name="Yang H."/>
            <person name="Du X."/>
            <person name="Chen L."/>
            <person name="Yang M."/>
            <person name="Gaffney P.M."/>
            <person name="Wang S."/>
            <person name="Luo L."/>
            <person name="She Z."/>
            <person name="Ming Y."/>
            <person name="Huang W."/>
            <person name="Zhang S."/>
            <person name="Huang B."/>
            <person name="Zhang Y."/>
            <person name="Qu T."/>
            <person name="Ni P."/>
            <person name="Miao G."/>
            <person name="Wang J."/>
            <person name="Wang Q."/>
            <person name="Steinberg C.E."/>
            <person name="Wang H."/>
            <person name="Li N."/>
            <person name="Qian L."/>
            <person name="Zhang G."/>
            <person name="Li Y."/>
            <person name="Yang H."/>
            <person name="Liu X."/>
            <person name="Wang J."/>
            <person name="Yin Y."/>
            <person name="Wang J."/>
        </authorList>
    </citation>
    <scope>NUCLEOTIDE SEQUENCE [LARGE SCALE GENOMIC DNA]</scope>
    <source>
        <strain evidence="6">05x7-T-G4-1.051#20</strain>
    </source>
</reference>
<dbReference type="EMBL" id="JH818976">
    <property type="protein sequence ID" value="EKC26427.1"/>
    <property type="molecule type" value="Genomic_DNA"/>
</dbReference>
<evidence type="ECO:0000256" key="1">
    <source>
        <dbReference type="ARBA" id="ARBA00004141"/>
    </source>
</evidence>
<evidence type="ECO:0000256" key="3">
    <source>
        <dbReference type="ARBA" id="ARBA00022692"/>
    </source>
</evidence>
<name>K1PQ82_MAGGI</name>
<comment type="subcellular location">
    <subcellularLocation>
        <location evidence="1">Membrane</location>
        <topology evidence="1">Multi-pass membrane protein</topology>
    </subcellularLocation>
</comment>
<keyword evidence="5" id="KW-0472">Membrane</keyword>
<dbReference type="InParanoid" id="K1PQ82"/>
<keyword evidence="3" id="KW-0812">Transmembrane</keyword>
<evidence type="ECO:0000256" key="5">
    <source>
        <dbReference type="ARBA" id="ARBA00023136"/>
    </source>
</evidence>
<dbReference type="PANTHER" id="PTHR23320">
    <property type="entry name" value="MEMBRANE-SPANNING 4-DOMAINS SUBFAMILY A MS4A -RELATED"/>
    <property type="match status" value="1"/>
</dbReference>
<keyword evidence="4" id="KW-1133">Transmembrane helix</keyword>
<gene>
    <name evidence="6" type="ORF">CGI_10016869</name>
</gene>
<dbReference type="HOGENOM" id="CLU_635002_0_0_1"/>
<proteinExistence type="inferred from homology"/>
<protein>
    <recommendedName>
        <fullName evidence="7">Transmembrane protein</fullName>
    </recommendedName>
</protein>
<accession>K1PQ82</accession>
<sequence>MEKSKLRFTEIEGVETSDIKNFPYSAIKALGAVQIGLGVMCLVLGLLDLFLYIFKDDDQLATAGDSTLMTLTIASSPIWCGLWFGVTGCMAACMNKRNKSNLYYFKMTFLVLSILCSALFAPVCFIINIAMAILRHELEPTSYRWMVPILVAFFAFNELVFAIASASICCCCAPIRTTQVRVIVARQVDNSNGASGTKKYPDSMDIFTVTDRYGRPLMQKPGSSIARSEMIELRVETSDIENVPYSAIKALGAVQIGLGVVCLVLGLLDLLLYIFKDDDQLATAGDSTLMTLTIASLPIWCGLWVTLKKELEPTSYRWMVPILVACFAFNELVFAIASASICCCCAPIRTTQVRVIVARQLDDSNGASGTKKYPDSMDIFTVTDRYGRPLMQKPGSSIARSEVIAQLRRNIGLHLSLSGPFGIGVSVVWVDD</sequence>
<dbReference type="AlphaFoldDB" id="K1PQ82"/>
<organism evidence="6">
    <name type="scientific">Magallana gigas</name>
    <name type="common">Pacific oyster</name>
    <name type="synonym">Crassostrea gigas</name>
    <dbReference type="NCBI Taxonomy" id="29159"/>
    <lineage>
        <taxon>Eukaryota</taxon>
        <taxon>Metazoa</taxon>
        <taxon>Spiralia</taxon>
        <taxon>Lophotrochozoa</taxon>
        <taxon>Mollusca</taxon>
        <taxon>Bivalvia</taxon>
        <taxon>Autobranchia</taxon>
        <taxon>Pteriomorphia</taxon>
        <taxon>Ostreida</taxon>
        <taxon>Ostreoidea</taxon>
        <taxon>Ostreidae</taxon>
        <taxon>Magallana</taxon>
    </lineage>
</organism>
<evidence type="ECO:0000256" key="4">
    <source>
        <dbReference type="ARBA" id="ARBA00022989"/>
    </source>
</evidence>